<proteinExistence type="predicted"/>
<dbReference type="Pfam" id="PF00005">
    <property type="entry name" value="ABC_tran"/>
    <property type="match status" value="1"/>
</dbReference>
<keyword evidence="2" id="KW-0547">Nucleotide-binding</keyword>
<dbReference type="RefSeq" id="WP_187005824.1">
    <property type="nucleotide sequence ID" value="NZ_JACRWD010000001.1"/>
</dbReference>
<keyword evidence="2" id="KW-0067">ATP-binding</keyword>
<evidence type="ECO:0000313" key="2">
    <source>
        <dbReference type="EMBL" id="MBC6003601.1"/>
    </source>
</evidence>
<sequence length="72" mass="8304">MIELEIKNLKKYYGANLIFEDINFDVKSKERVAIVGRNGCGKSSIFKIIVNKENQDKGELLIRKNLKIGYLE</sequence>
<dbReference type="InterPro" id="IPR051309">
    <property type="entry name" value="ABCF_ATPase"/>
</dbReference>
<name>A0ABR7K3C7_9FIRM</name>
<dbReference type="SUPFAM" id="SSF52540">
    <property type="entry name" value="P-loop containing nucleoside triphosphate hydrolases"/>
    <property type="match status" value="1"/>
</dbReference>
<feature type="domain" description="ABC transporter" evidence="1">
    <location>
        <begin position="20"/>
        <end position="64"/>
    </location>
</feature>
<evidence type="ECO:0000313" key="3">
    <source>
        <dbReference type="Proteomes" id="UP000611796"/>
    </source>
</evidence>
<organism evidence="2 3">
    <name type="scientific">Paeniclostridium hominis</name>
    <dbReference type="NCBI Taxonomy" id="2764329"/>
    <lineage>
        <taxon>Bacteria</taxon>
        <taxon>Bacillati</taxon>
        <taxon>Bacillota</taxon>
        <taxon>Clostridia</taxon>
        <taxon>Peptostreptococcales</taxon>
        <taxon>Peptostreptococcaceae</taxon>
        <taxon>Paeniclostridium</taxon>
    </lineage>
</organism>
<keyword evidence="3" id="KW-1185">Reference proteome</keyword>
<dbReference type="Gene3D" id="3.40.50.300">
    <property type="entry name" value="P-loop containing nucleotide triphosphate hydrolases"/>
    <property type="match status" value="1"/>
</dbReference>
<reference evidence="2 3" key="1">
    <citation type="submission" date="2020-08" db="EMBL/GenBank/DDBJ databases">
        <authorList>
            <person name="Liu C."/>
            <person name="Sun Q."/>
        </authorList>
    </citation>
    <scope>NUCLEOTIDE SEQUENCE [LARGE SCALE GENOMIC DNA]</scope>
    <source>
        <strain evidence="2 3">NSJ-45</strain>
    </source>
</reference>
<dbReference type="InterPro" id="IPR027417">
    <property type="entry name" value="P-loop_NTPase"/>
</dbReference>
<protein>
    <submittedName>
        <fullName evidence="2">ATP-binding cassette domain-containing protein</fullName>
    </submittedName>
</protein>
<accession>A0ABR7K3C7</accession>
<dbReference type="EMBL" id="JACRWD010000001">
    <property type="protein sequence ID" value="MBC6003601.1"/>
    <property type="molecule type" value="Genomic_DNA"/>
</dbReference>
<dbReference type="PANTHER" id="PTHR42855">
    <property type="entry name" value="ABC TRANSPORTER ATP-BINDING SUBUNIT"/>
    <property type="match status" value="1"/>
</dbReference>
<dbReference type="InterPro" id="IPR003439">
    <property type="entry name" value="ABC_transporter-like_ATP-bd"/>
</dbReference>
<evidence type="ECO:0000259" key="1">
    <source>
        <dbReference type="Pfam" id="PF00005"/>
    </source>
</evidence>
<comment type="caution">
    <text evidence="2">The sequence shown here is derived from an EMBL/GenBank/DDBJ whole genome shotgun (WGS) entry which is preliminary data.</text>
</comment>
<dbReference type="PANTHER" id="PTHR42855:SF2">
    <property type="entry name" value="DRUG RESISTANCE ABC TRANSPORTER,ATP-BINDING PROTEIN"/>
    <property type="match status" value="1"/>
</dbReference>
<gene>
    <name evidence="2" type="ORF">H8891_07280</name>
</gene>
<dbReference type="Proteomes" id="UP000611796">
    <property type="component" value="Unassembled WGS sequence"/>
</dbReference>
<dbReference type="GO" id="GO:0005524">
    <property type="term" value="F:ATP binding"/>
    <property type="evidence" value="ECO:0007669"/>
    <property type="project" value="UniProtKB-KW"/>
</dbReference>